<feature type="transmembrane region" description="Helical" evidence="1">
    <location>
        <begin position="299"/>
        <end position="318"/>
    </location>
</feature>
<feature type="transmembrane region" description="Helical" evidence="1">
    <location>
        <begin position="217"/>
        <end position="234"/>
    </location>
</feature>
<evidence type="ECO:0000313" key="3">
    <source>
        <dbReference type="EMBL" id="GAA3029275.1"/>
    </source>
</evidence>
<comment type="caution">
    <text evidence="3">The sequence shown here is derived from an EMBL/GenBank/DDBJ whole genome shotgun (WGS) entry which is preliminary data.</text>
</comment>
<keyword evidence="1" id="KW-0472">Membrane</keyword>
<feature type="transmembrane region" description="Helical" evidence="1">
    <location>
        <begin position="101"/>
        <end position="121"/>
    </location>
</feature>
<feature type="transmembrane region" description="Helical" evidence="1">
    <location>
        <begin position="168"/>
        <end position="186"/>
    </location>
</feature>
<dbReference type="Proteomes" id="UP001501035">
    <property type="component" value="Unassembled WGS sequence"/>
</dbReference>
<dbReference type="Pfam" id="PF09925">
    <property type="entry name" value="DUF2157"/>
    <property type="match status" value="1"/>
</dbReference>
<dbReference type="EMBL" id="BAAAVS010000016">
    <property type="protein sequence ID" value="GAA3029275.1"/>
    <property type="molecule type" value="Genomic_DNA"/>
</dbReference>
<keyword evidence="1" id="KW-1133">Transmembrane helix</keyword>
<proteinExistence type="predicted"/>
<evidence type="ECO:0000313" key="4">
    <source>
        <dbReference type="Proteomes" id="UP001501035"/>
    </source>
</evidence>
<feature type="transmembrane region" description="Helical" evidence="1">
    <location>
        <begin position="324"/>
        <end position="345"/>
    </location>
</feature>
<feature type="transmembrane region" description="Helical" evidence="1">
    <location>
        <begin position="193"/>
        <end position="211"/>
    </location>
</feature>
<gene>
    <name evidence="3" type="ORF">GCM10010528_08560</name>
</gene>
<name>A0ABP6L127_9ACTN</name>
<feature type="transmembrane region" description="Helical" evidence="1">
    <location>
        <begin position="273"/>
        <end position="292"/>
    </location>
</feature>
<accession>A0ABP6L127</accession>
<keyword evidence="1" id="KW-0812">Transmembrane</keyword>
<protein>
    <recommendedName>
        <fullName evidence="2">DUF2157 domain-containing protein</fullName>
    </recommendedName>
</protein>
<keyword evidence="4" id="KW-1185">Reference proteome</keyword>
<reference evidence="4" key="1">
    <citation type="journal article" date="2019" name="Int. J. Syst. Evol. Microbiol.">
        <title>The Global Catalogue of Microorganisms (GCM) 10K type strain sequencing project: providing services to taxonomists for standard genome sequencing and annotation.</title>
        <authorList>
            <consortium name="The Broad Institute Genomics Platform"/>
            <consortium name="The Broad Institute Genome Sequencing Center for Infectious Disease"/>
            <person name="Wu L."/>
            <person name="Ma J."/>
        </authorList>
    </citation>
    <scope>NUCLEOTIDE SEQUENCE [LARGE SCALE GENOMIC DNA]</scope>
    <source>
        <strain evidence="4">JCM 14234</strain>
    </source>
</reference>
<feature type="transmembrane region" description="Helical" evidence="1">
    <location>
        <begin position="70"/>
        <end position="89"/>
    </location>
</feature>
<feature type="domain" description="DUF2157" evidence="2">
    <location>
        <begin position="12"/>
        <end position="148"/>
    </location>
</feature>
<evidence type="ECO:0000256" key="1">
    <source>
        <dbReference type="SAM" id="Phobius"/>
    </source>
</evidence>
<organism evidence="3 4">
    <name type="scientific">Gordonia defluvii</name>
    <dbReference type="NCBI Taxonomy" id="283718"/>
    <lineage>
        <taxon>Bacteria</taxon>
        <taxon>Bacillati</taxon>
        <taxon>Actinomycetota</taxon>
        <taxon>Actinomycetes</taxon>
        <taxon>Mycobacteriales</taxon>
        <taxon>Gordoniaceae</taxon>
        <taxon>Gordonia</taxon>
    </lineage>
</organism>
<evidence type="ECO:0000259" key="2">
    <source>
        <dbReference type="Pfam" id="PF09925"/>
    </source>
</evidence>
<dbReference type="RefSeq" id="WP_290713691.1">
    <property type="nucleotide sequence ID" value="NZ_BAAAVS010000016.1"/>
</dbReference>
<dbReference type="InterPro" id="IPR018677">
    <property type="entry name" value="DUF2157"/>
</dbReference>
<feature type="transmembrane region" description="Helical" evidence="1">
    <location>
        <begin position="246"/>
        <end position="267"/>
    </location>
</feature>
<sequence>MEYRDRVADDLERWIAAGLVGAENRVAILATLPARRKVDAVTALIWVAAVLLGLAVIAFVAANWESIPRLVRFGLLLVSFLAAAVAGAWASRRQRPITSDVALTVASLIFAAAIGLTGQIFELTGNPPAVPYGTGAAALALSAVGASRGALAVGIIAVLIGDLMTAQGAAPIPVALIVAPVVVAIAVRWHAAFLAHIGAGSILVVLLWFAIHYNLQGWPLFGIAGVAAALAAAGRWLPAAGPVSRILFSWFVVGGLLFFIAAGYTGAFDDNTVLGLGHRVAWIALSAALITFGSFDRQSLLTGLGVVSLIGAACGLLYDLGLDLIVISLVFLGCSAAALVVGLALRRGRSDGANGRVP</sequence>
<feature type="transmembrane region" description="Helical" evidence="1">
    <location>
        <begin position="43"/>
        <end position="64"/>
    </location>
</feature>